<dbReference type="VEuPathDB" id="VectorBase:ISCI005024"/>
<sequence>MCPASCPLFRNGTPQKVHCRRLTRTGRKAELADGVSLTDAAASERTDLPVPRQAVTSETWLVKGLQKVTSRFASPRKSEFQAASGPAGQTPSSDPVETSS</sequence>
<gene>
    <name evidence="2" type="ORF">IscW_ISCW005024</name>
</gene>
<dbReference type="PaxDb" id="6945-B7PGY7"/>
<feature type="region of interest" description="Disordered" evidence="1">
    <location>
        <begin position="72"/>
        <end position="100"/>
    </location>
</feature>
<dbReference type="EMBL" id="DS709957">
    <property type="protein sequence ID" value="EEC05859.1"/>
    <property type="molecule type" value="Genomic_DNA"/>
</dbReference>
<proteinExistence type="predicted"/>
<dbReference type="Proteomes" id="UP000001555">
    <property type="component" value="Unassembled WGS sequence"/>
</dbReference>
<protein>
    <submittedName>
        <fullName evidence="2 3">Uncharacterized protein</fullName>
    </submittedName>
</protein>
<evidence type="ECO:0000256" key="1">
    <source>
        <dbReference type="SAM" id="MobiDB-lite"/>
    </source>
</evidence>
<dbReference type="AlphaFoldDB" id="B7PGY7"/>
<dbReference type="EMBL" id="ABJB010803857">
    <property type="status" value="NOT_ANNOTATED_CDS"/>
    <property type="molecule type" value="Genomic_DNA"/>
</dbReference>
<reference evidence="2 4" key="1">
    <citation type="submission" date="2008-03" db="EMBL/GenBank/DDBJ databases">
        <title>Annotation of Ixodes scapularis.</title>
        <authorList>
            <consortium name="Ixodes scapularis Genome Project Consortium"/>
            <person name="Caler E."/>
            <person name="Hannick L.I."/>
            <person name="Bidwell S."/>
            <person name="Joardar V."/>
            <person name="Thiagarajan M."/>
            <person name="Amedeo P."/>
            <person name="Galinsky K.J."/>
            <person name="Schobel S."/>
            <person name="Inman J."/>
            <person name="Hostetler J."/>
            <person name="Miller J."/>
            <person name="Hammond M."/>
            <person name="Megy K."/>
            <person name="Lawson D."/>
            <person name="Kodira C."/>
            <person name="Sutton G."/>
            <person name="Meyer J."/>
            <person name="Hill C.A."/>
            <person name="Birren B."/>
            <person name="Nene V."/>
            <person name="Collins F."/>
            <person name="Alarcon-Chaidez F."/>
            <person name="Wikel S."/>
            <person name="Strausberg R."/>
        </authorList>
    </citation>
    <scope>NUCLEOTIDE SEQUENCE [LARGE SCALE GENOMIC DNA]</scope>
    <source>
        <strain evidence="4">Wikel</strain>
        <strain evidence="2">Wikel colony</strain>
    </source>
</reference>
<evidence type="ECO:0000313" key="2">
    <source>
        <dbReference type="EMBL" id="EEC05859.1"/>
    </source>
</evidence>
<evidence type="ECO:0000313" key="3">
    <source>
        <dbReference type="EnsemblMetazoa" id="ISCW005024-PA"/>
    </source>
</evidence>
<dbReference type="EnsemblMetazoa" id="ISCW005024-RA">
    <property type="protein sequence ID" value="ISCW005024-PA"/>
    <property type="gene ID" value="ISCW005024"/>
</dbReference>
<dbReference type="HOGENOM" id="CLU_2309055_0_0_1"/>
<keyword evidence="4" id="KW-1185">Reference proteome</keyword>
<dbReference type="InParanoid" id="B7PGY7"/>
<dbReference type="VEuPathDB" id="VectorBase:ISCW005024"/>
<name>B7PGY7_IXOSC</name>
<evidence type="ECO:0000313" key="4">
    <source>
        <dbReference type="Proteomes" id="UP000001555"/>
    </source>
</evidence>
<reference evidence="3" key="2">
    <citation type="submission" date="2020-05" db="UniProtKB">
        <authorList>
            <consortium name="EnsemblMetazoa"/>
        </authorList>
    </citation>
    <scope>IDENTIFICATION</scope>
    <source>
        <strain evidence="3">wikel</strain>
    </source>
</reference>
<accession>B7PGY7</accession>
<organism>
    <name type="scientific">Ixodes scapularis</name>
    <name type="common">Black-legged tick</name>
    <name type="synonym">Deer tick</name>
    <dbReference type="NCBI Taxonomy" id="6945"/>
    <lineage>
        <taxon>Eukaryota</taxon>
        <taxon>Metazoa</taxon>
        <taxon>Ecdysozoa</taxon>
        <taxon>Arthropoda</taxon>
        <taxon>Chelicerata</taxon>
        <taxon>Arachnida</taxon>
        <taxon>Acari</taxon>
        <taxon>Parasitiformes</taxon>
        <taxon>Ixodida</taxon>
        <taxon>Ixodoidea</taxon>
        <taxon>Ixodidae</taxon>
        <taxon>Ixodinae</taxon>
        <taxon>Ixodes</taxon>
    </lineage>
</organism>
<feature type="compositionally biased region" description="Polar residues" evidence="1">
    <location>
        <begin position="87"/>
        <end position="100"/>
    </location>
</feature>